<evidence type="ECO:0008006" key="7">
    <source>
        <dbReference type="Google" id="ProtNLM"/>
    </source>
</evidence>
<protein>
    <recommendedName>
        <fullName evidence="7">Glutathione S-transferase</fullName>
    </recommendedName>
</protein>
<evidence type="ECO:0000256" key="2">
    <source>
        <dbReference type="RuleBase" id="RU003494"/>
    </source>
</evidence>
<feature type="domain" description="GST N-terminal" evidence="3">
    <location>
        <begin position="11"/>
        <end position="101"/>
    </location>
</feature>
<name>A0A8H7F4H9_AGABI</name>
<evidence type="ECO:0000313" key="6">
    <source>
        <dbReference type="Proteomes" id="UP000629468"/>
    </source>
</evidence>
<feature type="domain" description="GST C-terminal" evidence="4">
    <location>
        <begin position="110"/>
        <end position="230"/>
    </location>
</feature>
<reference evidence="5 6" key="1">
    <citation type="journal article" name="Sci. Rep.">
        <title>Telomere-to-telomere assembled and centromere annotated genomes of the two main subspecies of the button mushroom Agaricus bisporus reveal especially polymorphic chromosome ends.</title>
        <authorList>
            <person name="Sonnenberg A.S.M."/>
            <person name="Sedaghat-Telgerd N."/>
            <person name="Lavrijssen B."/>
            <person name="Ohm R.A."/>
            <person name="Hendrickx P.M."/>
            <person name="Scholtmeijer K."/>
            <person name="Baars J.J.P."/>
            <person name="van Peer A."/>
        </authorList>
    </citation>
    <scope>NUCLEOTIDE SEQUENCE [LARGE SCALE GENOMIC DNA]</scope>
    <source>
        <strain evidence="5 6">H119_p4</strain>
    </source>
</reference>
<dbReference type="AlphaFoldDB" id="A0A8H7F4H9"/>
<evidence type="ECO:0000259" key="4">
    <source>
        <dbReference type="PROSITE" id="PS50405"/>
    </source>
</evidence>
<dbReference type="Pfam" id="PF00043">
    <property type="entry name" value="GST_C"/>
    <property type="match status" value="1"/>
</dbReference>
<dbReference type="InterPro" id="IPR036282">
    <property type="entry name" value="Glutathione-S-Trfase_C_sf"/>
</dbReference>
<dbReference type="Gene3D" id="1.20.1050.10">
    <property type="match status" value="1"/>
</dbReference>
<evidence type="ECO:0000313" key="5">
    <source>
        <dbReference type="EMBL" id="KAF7776692.1"/>
    </source>
</evidence>
<comment type="similarity">
    <text evidence="1 2">Belongs to the GST superfamily.</text>
</comment>
<dbReference type="CDD" id="cd03048">
    <property type="entry name" value="GST_N_Ure2p_like"/>
    <property type="match status" value="1"/>
</dbReference>
<accession>A0A8H7F4H9</accession>
<proteinExistence type="inferred from homology"/>
<gene>
    <name evidence="5" type="ORF">Agabi119p4_5085</name>
</gene>
<dbReference type="PROSITE" id="PS50405">
    <property type="entry name" value="GST_CTER"/>
    <property type="match status" value="1"/>
</dbReference>
<sequence length="230" mass="26565">MIMSMTFLMSQPPILLYTSTTPNGYPISMHLDELKAVYSTFGGYEAKGLDIWTNVQKEDWFIKLNPNGRIPTIVDRSRNNFSVFETSAILLYLSQHYDPDFKFWFDPVKDADNYSEMLQWIFFAHGGIGPMQGQAHHFAMRAPEDIPYAKNRYIDETKRLYNVLEIRLKERDYLAGSGRGKYSLADLKTFPWVRIHAKAITPTLDEFPNVKAWVQRIEERPATVTGVKVG</sequence>
<organism evidence="5 6">
    <name type="scientific">Agaricus bisporus var. burnettii</name>
    <dbReference type="NCBI Taxonomy" id="192524"/>
    <lineage>
        <taxon>Eukaryota</taxon>
        <taxon>Fungi</taxon>
        <taxon>Dikarya</taxon>
        <taxon>Basidiomycota</taxon>
        <taxon>Agaricomycotina</taxon>
        <taxon>Agaricomycetes</taxon>
        <taxon>Agaricomycetidae</taxon>
        <taxon>Agaricales</taxon>
        <taxon>Agaricineae</taxon>
        <taxon>Agaricaceae</taxon>
        <taxon>Agaricus</taxon>
    </lineage>
</organism>
<dbReference type="InterPro" id="IPR036249">
    <property type="entry name" value="Thioredoxin-like_sf"/>
</dbReference>
<dbReference type="InterPro" id="IPR004045">
    <property type="entry name" value="Glutathione_S-Trfase_N"/>
</dbReference>
<dbReference type="SUPFAM" id="SSF47616">
    <property type="entry name" value="GST C-terminal domain-like"/>
    <property type="match status" value="1"/>
</dbReference>
<dbReference type="SFLD" id="SFLDG00358">
    <property type="entry name" value="Main_(cytGST)"/>
    <property type="match status" value="1"/>
</dbReference>
<dbReference type="SFLD" id="SFLDG01151">
    <property type="entry name" value="Main.2:_Nu-like"/>
    <property type="match status" value="1"/>
</dbReference>
<dbReference type="Proteomes" id="UP000629468">
    <property type="component" value="Unassembled WGS sequence"/>
</dbReference>
<dbReference type="PANTHER" id="PTHR44051">
    <property type="entry name" value="GLUTATHIONE S-TRANSFERASE-RELATED"/>
    <property type="match status" value="1"/>
</dbReference>
<dbReference type="InterPro" id="IPR010987">
    <property type="entry name" value="Glutathione-S-Trfase_C-like"/>
</dbReference>
<dbReference type="SUPFAM" id="SSF52833">
    <property type="entry name" value="Thioredoxin-like"/>
    <property type="match status" value="1"/>
</dbReference>
<dbReference type="InterPro" id="IPR040079">
    <property type="entry name" value="Glutathione_S-Trfase"/>
</dbReference>
<dbReference type="EMBL" id="JABXXO010000006">
    <property type="protein sequence ID" value="KAF7776692.1"/>
    <property type="molecule type" value="Genomic_DNA"/>
</dbReference>
<dbReference type="PANTHER" id="PTHR44051:SF8">
    <property type="entry name" value="GLUTATHIONE S-TRANSFERASE GSTA"/>
    <property type="match status" value="1"/>
</dbReference>
<comment type="caution">
    <text evidence="5">The sequence shown here is derived from an EMBL/GenBank/DDBJ whole genome shotgun (WGS) entry which is preliminary data.</text>
</comment>
<dbReference type="PROSITE" id="PS50404">
    <property type="entry name" value="GST_NTER"/>
    <property type="match status" value="1"/>
</dbReference>
<evidence type="ECO:0000256" key="1">
    <source>
        <dbReference type="ARBA" id="ARBA00007409"/>
    </source>
</evidence>
<dbReference type="Pfam" id="PF02798">
    <property type="entry name" value="GST_N"/>
    <property type="match status" value="1"/>
</dbReference>
<dbReference type="SFLD" id="SFLDS00019">
    <property type="entry name" value="Glutathione_Transferase_(cytos"/>
    <property type="match status" value="1"/>
</dbReference>
<dbReference type="InterPro" id="IPR004046">
    <property type="entry name" value="GST_C"/>
</dbReference>
<evidence type="ECO:0000259" key="3">
    <source>
        <dbReference type="PROSITE" id="PS50404"/>
    </source>
</evidence>
<dbReference type="Gene3D" id="3.40.30.10">
    <property type="entry name" value="Glutaredoxin"/>
    <property type="match status" value="1"/>
</dbReference>